<accession>A0A0D5LTQ8</accession>
<dbReference type="OrthoDB" id="7593450at2"/>
<keyword evidence="2" id="KW-1185">Reference proteome</keyword>
<dbReference type="STRING" id="1486262.TM49_20080"/>
<evidence type="ECO:0000313" key="1">
    <source>
        <dbReference type="EMBL" id="AJY47446.1"/>
    </source>
</evidence>
<dbReference type="InterPro" id="IPR010323">
    <property type="entry name" value="DUF924"/>
</dbReference>
<name>A0A0D5LTQ8_MAREN</name>
<evidence type="ECO:0000313" key="2">
    <source>
        <dbReference type="Proteomes" id="UP000032611"/>
    </source>
</evidence>
<sequence length="193" mass="22072">MSEFTETVSSPEAVLAFWFEELTPKDWFDPEDRDGLDRTILFRFFSTHRALARSIGGAWRATPEGQLAAVLVLDQFPRNIYRGTPMAFATDVLALREAKLAIASSAHEKLPAERRAFFFMPFEHSEDLADQDRSVALFEKLGNPEYLKFAESHRDVIARFGRFPHRNATLKRRSTRAELGYLASEENTGWGQK</sequence>
<dbReference type="Pfam" id="PF06041">
    <property type="entry name" value="DUF924"/>
    <property type="match status" value="1"/>
</dbReference>
<dbReference type="EMBL" id="CP010803">
    <property type="protein sequence ID" value="AJY47446.1"/>
    <property type="molecule type" value="Genomic_DNA"/>
</dbReference>
<dbReference type="Gene3D" id="1.20.58.320">
    <property type="entry name" value="TPR-like"/>
    <property type="match status" value="1"/>
</dbReference>
<dbReference type="PATRIC" id="fig|1486262.3.peg.4151"/>
<proteinExistence type="predicted"/>
<dbReference type="SUPFAM" id="SSF48452">
    <property type="entry name" value="TPR-like"/>
    <property type="match status" value="1"/>
</dbReference>
<dbReference type="InterPro" id="IPR011990">
    <property type="entry name" value="TPR-like_helical_dom_sf"/>
</dbReference>
<dbReference type="AlphaFoldDB" id="A0A0D5LTQ8"/>
<dbReference type="Gene3D" id="1.25.40.10">
    <property type="entry name" value="Tetratricopeptide repeat domain"/>
    <property type="match status" value="1"/>
</dbReference>
<dbReference type="RefSeq" id="WP_045683833.1">
    <property type="nucleotide sequence ID" value="NZ_CP010803.1"/>
</dbReference>
<dbReference type="HOGENOM" id="CLU_065010_2_0_5"/>
<dbReference type="KEGG" id="mey:TM49_20080"/>
<reference evidence="1 2" key="1">
    <citation type="journal article" date="2015" name="Genome Announc.">
        <title>Complete genome sequence of Martelella endophytica YC6887, which has antifungal activity associated with a halophyte.</title>
        <authorList>
            <person name="Khan A."/>
            <person name="Khan H."/>
            <person name="Chung E.J."/>
            <person name="Hossain M.T."/>
            <person name="Chung Y.R."/>
        </authorList>
    </citation>
    <scope>NUCLEOTIDE SEQUENCE [LARGE SCALE GENOMIC DNA]</scope>
    <source>
        <strain evidence="1">YC6887</strain>
    </source>
</reference>
<organism evidence="1 2">
    <name type="scientific">Martelella endophytica</name>
    <dbReference type="NCBI Taxonomy" id="1486262"/>
    <lineage>
        <taxon>Bacteria</taxon>
        <taxon>Pseudomonadati</taxon>
        <taxon>Pseudomonadota</taxon>
        <taxon>Alphaproteobacteria</taxon>
        <taxon>Hyphomicrobiales</taxon>
        <taxon>Aurantimonadaceae</taxon>
        <taxon>Martelella</taxon>
    </lineage>
</organism>
<gene>
    <name evidence="1" type="ORF">TM49_20080</name>
</gene>
<dbReference type="Proteomes" id="UP000032611">
    <property type="component" value="Chromosome"/>
</dbReference>
<protein>
    <submittedName>
        <fullName evidence="1">Membrane protein</fullName>
    </submittedName>
</protein>